<dbReference type="OMA" id="AGIQHHF"/>
<evidence type="ECO:0000313" key="11">
    <source>
        <dbReference type="Ensembl" id="ENSMMOP00000005299.1"/>
    </source>
</evidence>
<evidence type="ECO:0000256" key="4">
    <source>
        <dbReference type="ARBA" id="ARBA00022525"/>
    </source>
</evidence>
<evidence type="ECO:0000256" key="2">
    <source>
        <dbReference type="ARBA" id="ARBA00018808"/>
    </source>
</evidence>
<dbReference type="InterPro" id="IPR029562">
    <property type="entry name" value="Chemerin"/>
</dbReference>
<comment type="subcellular location">
    <subcellularLocation>
        <location evidence="1">Secreted</location>
    </subcellularLocation>
</comment>
<keyword evidence="3" id="KW-0145">Chemotaxis</keyword>
<feature type="signal peptide" evidence="10">
    <location>
        <begin position="1"/>
        <end position="20"/>
    </location>
</feature>
<dbReference type="GO" id="GO:0050994">
    <property type="term" value="P:regulation of lipid catabolic process"/>
    <property type="evidence" value="ECO:0007669"/>
    <property type="project" value="InterPro"/>
</dbReference>
<name>A0A3Q3W9H6_MOLML</name>
<keyword evidence="8" id="KW-0395">Inflammatory response</keyword>
<evidence type="ECO:0000256" key="5">
    <source>
        <dbReference type="ARBA" id="ARBA00022729"/>
    </source>
</evidence>
<keyword evidence="6" id="KW-0221">Differentiation</keyword>
<evidence type="ECO:0000256" key="3">
    <source>
        <dbReference type="ARBA" id="ARBA00022500"/>
    </source>
</evidence>
<reference evidence="11" key="2">
    <citation type="submission" date="2025-09" db="UniProtKB">
        <authorList>
            <consortium name="Ensembl"/>
        </authorList>
    </citation>
    <scope>IDENTIFICATION</scope>
</reference>
<dbReference type="GO" id="GO:0006954">
    <property type="term" value="P:inflammatory response"/>
    <property type="evidence" value="ECO:0007669"/>
    <property type="project" value="UniProtKB-KW"/>
</dbReference>
<dbReference type="PANTHER" id="PTHR15106:SF2">
    <property type="entry name" value="RETINOIC ACID RECEPTOR RESPONDER PROTEIN 2"/>
    <property type="match status" value="1"/>
</dbReference>
<organism evidence="11 12">
    <name type="scientific">Mola mola</name>
    <name type="common">Ocean sunfish</name>
    <name type="synonym">Tetraodon mola</name>
    <dbReference type="NCBI Taxonomy" id="94237"/>
    <lineage>
        <taxon>Eukaryota</taxon>
        <taxon>Metazoa</taxon>
        <taxon>Chordata</taxon>
        <taxon>Craniata</taxon>
        <taxon>Vertebrata</taxon>
        <taxon>Euteleostomi</taxon>
        <taxon>Actinopterygii</taxon>
        <taxon>Neopterygii</taxon>
        <taxon>Teleostei</taxon>
        <taxon>Neoteleostei</taxon>
        <taxon>Acanthomorphata</taxon>
        <taxon>Eupercaria</taxon>
        <taxon>Tetraodontiformes</taxon>
        <taxon>Molidae</taxon>
        <taxon>Mola</taxon>
    </lineage>
</organism>
<accession>A0A3Q3W9H6</accession>
<proteinExistence type="predicted"/>
<keyword evidence="12" id="KW-1185">Reference proteome</keyword>
<dbReference type="GO" id="GO:0006935">
    <property type="term" value="P:chemotaxis"/>
    <property type="evidence" value="ECO:0007669"/>
    <property type="project" value="UniProtKB-KW"/>
</dbReference>
<feature type="chain" id="PRO_5018579138" description="Retinoic acid receptor responder protein 2" evidence="10">
    <location>
        <begin position="21"/>
        <end position="163"/>
    </location>
</feature>
<evidence type="ECO:0000256" key="6">
    <source>
        <dbReference type="ARBA" id="ARBA00022782"/>
    </source>
</evidence>
<evidence type="ECO:0000256" key="1">
    <source>
        <dbReference type="ARBA" id="ARBA00004613"/>
    </source>
</evidence>
<evidence type="ECO:0000256" key="9">
    <source>
        <dbReference type="ARBA" id="ARBA00032785"/>
    </source>
</evidence>
<reference evidence="11" key="1">
    <citation type="submission" date="2025-08" db="UniProtKB">
        <authorList>
            <consortium name="Ensembl"/>
        </authorList>
    </citation>
    <scope>IDENTIFICATION</scope>
</reference>
<dbReference type="Gene3D" id="3.10.450.10">
    <property type="match status" value="1"/>
</dbReference>
<evidence type="ECO:0000256" key="7">
    <source>
        <dbReference type="ARBA" id="ARBA00023157"/>
    </source>
</evidence>
<dbReference type="SUPFAM" id="SSF54403">
    <property type="entry name" value="Cystatin/monellin"/>
    <property type="match status" value="1"/>
</dbReference>
<sequence length="163" mass="18374">MASLLLLLFTFGALLSSSNSQENNYNKLSESYKKGVDLALQKLHSHTGIQHHFVFLRSLLKSDIQPGFDVTYIYHHFYLKPTTCPKGTLDSKGCQPRKNRPLIDCAMCYKTLRDEIEPEPKPYVHCVHKTALTQEMREASVEHCNQMGYGSGAPTLLASRGTK</sequence>
<keyword evidence="7" id="KW-1015">Disulfide bond</keyword>
<dbReference type="Ensembl" id="ENSMMOT00000005394.1">
    <property type="protein sequence ID" value="ENSMMOP00000005299.1"/>
    <property type="gene ID" value="ENSMMOG00000004210.1"/>
</dbReference>
<protein>
    <recommendedName>
        <fullName evidence="2">Retinoic acid receptor responder protein 2</fullName>
    </recommendedName>
    <alternativeName>
        <fullName evidence="9">Chemerin</fullName>
    </alternativeName>
</protein>
<keyword evidence="4" id="KW-0964">Secreted</keyword>
<evidence type="ECO:0000313" key="12">
    <source>
        <dbReference type="Proteomes" id="UP000261620"/>
    </source>
</evidence>
<evidence type="ECO:0000256" key="8">
    <source>
        <dbReference type="ARBA" id="ARBA00023198"/>
    </source>
</evidence>
<dbReference type="GO" id="GO:0005102">
    <property type="term" value="F:signaling receptor binding"/>
    <property type="evidence" value="ECO:0007669"/>
    <property type="project" value="InterPro"/>
</dbReference>
<dbReference type="AlphaFoldDB" id="A0A3Q3W9H6"/>
<dbReference type="InterPro" id="IPR046350">
    <property type="entry name" value="Cystatin_sf"/>
</dbReference>
<dbReference type="Proteomes" id="UP000261620">
    <property type="component" value="Unplaced"/>
</dbReference>
<evidence type="ECO:0000256" key="10">
    <source>
        <dbReference type="SAM" id="SignalP"/>
    </source>
</evidence>
<dbReference type="STRING" id="94237.ENSMMOP00000005299"/>
<dbReference type="PANTHER" id="PTHR15106">
    <property type="entry name" value="RETINOIC ACID RECEPTOR RESPONDER PROTEIN 2"/>
    <property type="match status" value="1"/>
</dbReference>
<dbReference type="GO" id="GO:0030154">
    <property type="term" value="P:cell differentiation"/>
    <property type="evidence" value="ECO:0007669"/>
    <property type="project" value="UniProtKB-KW"/>
</dbReference>
<keyword evidence="5 10" id="KW-0732">Signal</keyword>
<dbReference type="GO" id="GO:0005576">
    <property type="term" value="C:extracellular region"/>
    <property type="evidence" value="ECO:0007669"/>
    <property type="project" value="UniProtKB-SubCell"/>
</dbReference>